<organism evidence="1 2">
    <name type="scientific">Lactarius akahatsu</name>
    <dbReference type="NCBI Taxonomy" id="416441"/>
    <lineage>
        <taxon>Eukaryota</taxon>
        <taxon>Fungi</taxon>
        <taxon>Dikarya</taxon>
        <taxon>Basidiomycota</taxon>
        <taxon>Agaricomycotina</taxon>
        <taxon>Agaricomycetes</taxon>
        <taxon>Russulales</taxon>
        <taxon>Russulaceae</taxon>
        <taxon>Lactarius</taxon>
    </lineage>
</organism>
<reference evidence="1" key="1">
    <citation type="submission" date="2022-01" db="EMBL/GenBank/DDBJ databases">
        <title>Comparative genomics reveals a dynamic genome evolution in the ectomycorrhizal milk-cap (Lactarius) mushrooms.</title>
        <authorList>
            <consortium name="DOE Joint Genome Institute"/>
            <person name="Lebreton A."/>
            <person name="Tang N."/>
            <person name="Kuo A."/>
            <person name="LaButti K."/>
            <person name="Drula E."/>
            <person name="Barry K."/>
            <person name="Clum A."/>
            <person name="Lipzen A."/>
            <person name="Mousain D."/>
            <person name="Ng V."/>
            <person name="Wang R."/>
            <person name="Wang X."/>
            <person name="Dai Y."/>
            <person name="Henrissat B."/>
            <person name="Grigoriev I.V."/>
            <person name="Guerin-Laguette A."/>
            <person name="Yu F."/>
            <person name="Martin F.M."/>
        </authorList>
    </citation>
    <scope>NUCLEOTIDE SEQUENCE</scope>
    <source>
        <strain evidence="1">QP</strain>
    </source>
</reference>
<name>A0AAD4QI91_9AGAM</name>
<dbReference type="InterPro" id="IPR015943">
    <property type="entry name" value="WD40/YVTN_repeat-like_dom_sf"/>
</dbReference>
<keyword evidence="2" id="KW-1185">Reference proteome</keyword>
<proteinExistence type="predicted"/>
<evidence type="ECO:0000313" key="2">
    <source>
        <dbReference type="Proteomes" id="UP001201163"/>
    </source>
</evidence>
<dbReference type="Proteomes" id="UP001201163">
    <property type="component" value="Unassembled WGS sequence"/>
</dbReference>
<evidence type="ECO:0000313" key="1">
    <source>
        <dbReference type="EMBL" id="KAH9001617.1"/>
    </source>
</evidence>
<sequence>MNSHVSGGSTSFSPTRPDHMPTVFVTYENGTIFKWDGATPDSPVLISPPQGRHVLWRSVPRIPDTNRVVAAYSIEDGSLDITELVSGLGPPLAAVCRLQAGNPTDTVASFHACLVELDGMGTLMIAAATEAGVISLWDGTTSSCIALLEEPHGAVSALRLCPASRKPCMACGAPPHLLFSFSEYFSPQTSLLQPFLRLHVARAFTTHHHNPRLHHGVTRSGFPHGIPVLHRRLLCSPHARVIRGQHIVPYIRARRSIASCVRERFAASRRGVRHACGTRKQIGRTVGPPLSAAYTRPLALARGRPGRGYDV</sequence>
<comment type="caution">
    <text evidence="1">The sequence shown here is derived from an EMBL/GenBank/DDBJ whole genome shotgun (WGS) entry which is preliminary data.</text>
</comment>
<gene>
    <name evidence="1" type="ORF">EDB92DRAFT_83451</name>
</gene>
<protein>
    <submittedName>
        <fullName evidence="1">Uncharacterized protein</fullName>
    </submittedName>
</protein>
<dbReference type="SUPFAM" id="SSF50998">
    <property type="entry name" value="Quinoprotein alcohol dehydrogenase-like"/>
    <property type="match status" value="1"/>
</dbReference>
<dbReference type="InterPro" id="IPR011047">
    <property type="entry name" value="Quinoprotein_ADH-like_sf"/>
</dbReference>
<accession>A0AAD4QI91</accession>
<dbReference type="EMBL" id="JAKELL010000001">
    <property type="protein sequence ID" value="KAH9001617.1"/>
    <property type="molecule type" value="Genomic_DNA"/>
</dbReference>
<dbReference type="Gene3D" id="2.130.10.10">
    <property type="entry name" value="YVTN repeat-like/Quinoprotein amine dehydrogenase"/>
    <property type="match status" value="1"/>
</dbReference>
<dbReference type="AlphaFoldDB" id="A0AAD4QI91"/>